<protein>
    <submittedName>
        <fullName evidence="2">Uncharacterized protein</fullName>
    </submittedName>
</protein>
<proteinExistence type="predicted"/>
<feature type="region of interest" description="Disordered" evidence="1">
    <location>
        <begin position="18"/>
        <end position="60"/>
    </location>
</feature>
<dbReference type="AlphaFoldDB" id="A0A455SW92"/>
<name>A0A455SW92_9CHLR</name>
<organism evidence="2">
    <name type="scientific">Thermogemmatispora argillosa</name>
    <dbReference type="NCBI Taxonomy" id="2045280"/>
    <lineage>
        <taxon>Bacteria</taxon>
        <taxon>Bacillati</taxon>
        <taxon>Chloroflexota</taxon>
        <taxon>Ktedonobacteria</taxon>
        <taxon>Thermogemmatisporales</taxon>
        <taxon>Thermogemmatisporaceae</taxon>
        <taxon>Thermogemmatispora</taxon>
    </lineage>
</organism>
<evidence type="ECO:0000256" key="1">
    <source>
        <dbReference type="SAM" id="MobiDB-lite"/>
    </source>
</evidence>
<gene>
    <name evidence="2" type="ORF">KTA_08360</name>
</gene>
<sequence length="60" mass="6339">MSQAAWLTKRAYLCNGTQTKPKPNQLKWQPATLNPESLAGASSATHYSIGGGEEGETGTC</sequence>
<reference evidence="2" key="1">
    <citation type="submission" date="2018-12" db="EMBL/GenBank/DDBJ databases">
        <title>Novel natural products biosynthetic potential of the class Ktedonobacteria.</title>
        <authorList>
            <person name="Zheng Y."/>
            <person name="Saitou A."/>
            <person name="Wang C.M."/>
            <person name="Toyoda A."/>
            <person name="Minakuchi Y."/>
            <person name="Sekiguchi Y."/>
            <person name="Ueda K."/>
            <person name="Takano H."/>
            <person name="Sakai Y."/>
            <person name="Yokota A."/>
            <person name="Yabe S."/>
        </authorList>
    </citation>
    <scope>NUCLEOTIDE SEQUENCE</scope>
    <source>
        <strain evidence="2">A3-2</strain>
    </source>
</reference>
<evidence type="ECO:0000313" key="2">
    <source>
        <dbReference type="EMBL" id="BBH92637.1"/>
    </source>
</evidence>
<feature type="compositionally biased region" description="Polar residues" evidence="1">
    <location>
        <begin position="31"/>
        <end position="46"/>
    </location>
</feature>
<dbReference type="EMBL" id="AP019377">
    <property type="protein sequence ID" value="BBH92637.1"/>
    <property type="molecule type" value="Genomic_DNA"/>
</dbReference>
<accession>A0A455SW92</accession>